<proteinExistence type="predicted"/>
<feature type="signal peptide" evidence="2">
    <location>
        <begin position="1"/>
        <end position="23"/>
    </location>
</feature>
<feature type="transmembrane region" description="Helical" evidence="1">
    <location>
        <begin position="1355"/>
        <end position="1377"/>
    </location>
</feature>
<evidence type="ECO:0008006" key="4">
    <source>
        <dbReference type="Google" id="ProtNLM"/>
    </source>
</evidence>
<feature type="chain" id="PRO_5027056682" description="DUF5057 domain-containing protein" evidence="2">
    <location>
        <begin position="24"/>
        <end position="1442"/>
    </location>
</feature>
<dbReference type="EMBL" id="CACRTV010000057">
    <property type="protein sequence ID" value="VYU45180.1"/>
    <property type="molecule type" value="Genomic_DNA"/>
</dbReference>
<name>A0A6N3EZG3_9CLOT</name>
<keyword evidence="1" id="KW-0812">Transmembrane</keyword>
<accession>A0A6N3EZG3</accession>
<protein>
    <recommendedName>
        <fullName evidence="4">DUF5057 domain-containing protein</fullName>
    </recommendedName>
</protein>
<keyword evidence="1" id="KW-0472">Membrane</keyword>
<evidence type="ECO:0000313" key="3">
    <source>
        <dbReference type="EMBL" id="VYU45180.1"/>
    </source>
</evidence>
<organism evidence="3">
    <name type="scientific">Clostridium paraputrificum</name>
    <dbReference type="NCBI Taxonomy" id="29363"/>
    <lineage>
        <taxon>Bacteria</taxon>
        <taxon>Bacillati</taxon>
        <taxon>Bacillota</taxon>
        <taxon>Clostridia</taxon>
        <taxon>Eubacteriales</taxon>
        <taxon>Clostridiaceae</taxon>
        <taxon>Clostridium</taxon>
    </lineage>
</organism>
<keyword evidence="1" id="KW-1133">Transmembrane helix</keyword>
<sequence>MKRLRVLVSALLITMLSVSSVSATVVGVTTFKSINNTNESTFKSTKDELENIANSVNTSSDKVNIELGSTYKDTKNMETTLAWLIENDIISKDVTFSSDGLSYSVEPINYYTSLSSQFAVKKSDVVMGFAKAVYGVQQSRPVIIKTRNKVNQDSSGDIVYDYSEGNYNVYITPNVYELYFRQLLDKGIINISEFSNVGFINEYNSYGKNNKFPAWSTELGNSLNNSSKFNGKGSILGSTLSIEGNPIYGEVNSTFNGVSYFSNETMLKIDALKLIEKLMRATEKDMTKAESEIITYKYGADYLVSLDSESRKTVMFLIAKGVMNFEDASEFQDLYAPLTVDYFHTLLYRVANKDARLDFSKIQLTDNDNYWLLKGFYQKTLDLYDSGIFTPETTVTPYKEVAQVDTGIIRNREIVLKANSEQQWQVERKYKLAYEYTYKGKPVNEIEPKSKGFEEVISKDIAGDYVTLKFKIGATDSAIAVAIIDSRTRSASSNSKVTSIDTVAKVGKLDGDDKVTKEEIYISKSSLPKLGSGNSQNEISALNDKYLINTRTGTKAILLDNNKTALIGNEVIITSENIVTGKNGEVYYNMDIIARLMSHSYLNSVTGDLYLGASSSQLMYQDHTDILNYYDGVVAKNGVDPASNPDAFSVVDKTFIADVNVHKVDGNKVDKDSELVNKKFYSLLHAQKAISTIYRDVRSDLNSKDERILLVEWKYSLPSQPDELNSDIINKINEQFGTKDPSVKAMTDFLNTKPASVELAKYWDTNLALSNALANYIYNTQNVTYFTSGYLLPKVTLLGTGEIKDSDIDTLLNKLTFTGEFRQKYIGSNTVRQALFGAKTGVYGQMTTERTFTKIEGNKLGDIIEYGDYILDTTGTLYKSFGHFSDNDPDNDGLEKTMDQFTYSKGGRTVWYVAQISREVSPIDRADPFQLNGEYNINGEQYIYVGDKFSPAGDSYGVFVKKTPIDGRMMKNENGKFDFFTNLDGGDNYTLTINQWISRKRAATTNINNGTYFFMPQINEYSYWNGIPPGAENPKESDYNILGYNDTTTENKELIVKSGNVNTRRSNLNIGSANKVYAYPMVVVRKYNWVTTSDNTLSPELFSPYFIRNNIINSGLTLAIQDSIIAQDAGAVSVGGIPTGKKVVIGDMNFTAQGGRLISNPISNTRVVGSMQGQATKDKVLASAVGELLQGLNLSLVINGYLKDSKALSDYIAVANEKPQVSFADAPAETTGITRCLVKKGDNYYLRNGDKTSAYSEGTSFSSFIFSVKFNDAIKFIPLDANKDTYGLLYSVTSDVNGAMSNVPFFRGTLSYNWSEEIYNSLTRSDYKEAIDAYGIMDKIKAAYTLQQRKDILGLLRMLVVNLLSWMIVMNLITFAVQKLDTPMTFLRAIREPKKGGKFGPDILKIVSIGLTSLDNENSLIRVIGIDMVLVILLTLIIQFTT</sequence>
<reference evidence="3" key="1">
    <citation type="submission" date="2019-11" db="EMBL/GenBank/DDBJ databases">
        <authorList>
            <person name="Feng L."/>
        </authorList>
    </citation>
    <scope>NUCLEOTIDE SEQUENCE</scope>
    <source>
        <strain evidence="3">CParaputrificumLFYP93</strain>
    </source>
</reference>
<dbReference type="RefSeq" id="WP_156561690.1">
    <property type="nucleotide sequence ID" value="NZ_CACRTV010000057.1"/>
</dbReference>
<evidence type="ECO:0000256" key="2">
    <source>
        <dbReference type="SAM" id="SignalP"/>
    </source>
</evidence>
<gene>
    <name evidence="3" type="ORF">CPLFYP93_02320</name>
</gene>
<evidence type="ECO:0000256" key="1">
    <source>
        <dbReference type="SAM" id="Phobius"/>
    </source>
</evidence>
<feature type="transmembrane region" description="Helical" evidence="1">
    <location>
        <begin position="1420"/>
        <end position="1440"/>
    </location>
</feature>
<keyword evidence="2" id="KW-0732">Signal</keyword>